<organism evidence="2 3">
    <name type="scientific">Leifsonia kafniensis</name>
    <dbReference type="NCBI Taxonomy" id="475957"/>
    <lineage>
        <taxon>Bacteria</taxon>
        <taxon>Bacillati</taxon>
        <taxon>Actinomycetota</taxon>
        <taxon>Actinomycetes</taxon>
        <taxon>Micrococcales</taxon>
        <taxon>Microbacteriaceae</taxon>
        <taxon>Leifsonia</taxon>
    </lineage>
</organism>
<dbReference type="RefSeq" id="WP_345064276.1">
    <property type="nucleotide sequence ID" value="NZ_BAABCN010000002.1"/>
</dbReference>
<comment type="caution">
    <text evidence="2">The sequence shown here is derived from an EMBL/GenBank/DDBJ whole genome shotgun (WGS) entry which is preliminary data.</text>
</comment>
<keyword evidence="3" id="KW-1185">Reference proteome</keyword>
<keyword evidence="1" id="KW-0732">Signal</keyword>
<feature type="signal peptide" evidence="1">
    <location>
        <begin position="1"/>
        <end position="24"/>
    </location>
</feature>
<evidence type="ECO:0000256" key="1">
    <source>
        <dbReference type="SAM" id="SignalP"/>
    </source>
</evidence>
<proteinExistence type="predicted"/>
<reference evidence="3" key="1">
    <citation type="journal article" date="2019" name="Int. J. Syst. Evol. Microbiol.">
        <title>The Global Catalogue of Microorganisms (GCM) 10K type strain sequencing project: providing services to taxonomists for standard genome sequencing and annotation.</title>
        <authorList>
            <consortium name="The Broad Institute Genomics Platform"/>
            <consortium name="The Broad Institute Genome Sequencing Center for Infectious Disease"/>
            <person name="Wu L."/>
            <person name="Ma J."/>
        </authorList>
    </citation>
    <scope>NUCLEOTIDE SEQUENCE [LARGE SCALE GENOMIC DNA]</scope>
    <source>
        <strain evidence="3">JCM 17021</strain>
    </source>
</reference>
<protein>
    <recommendedName>
        <fullName evidence="4">Lipoprotein</fullName>
    </recommendedName>
</protein>
<evidence type="ECO:0000313" key="3">
    <source>
        <dbReference type="Proteomes" id="UP001501803"/>
    </source>
</evidence>
<evidence type="ECO:0008006" key="4">
    <source>
        <dbReference type="Google" id="ProtNLM"/>
    </source>
</evidence>
<sequence>MKRIVKAGVLACTFLVLGTLTGCAGARAVGGTSEVLASNCSIGWVLEWDDSPGPDTRSGAIQNQLRYFEERASLFPRDSARSQFSEDDPVRIRVALRGLGSLLDEVPAAEKAIGTDEDMTVTSHLDDGQVLATATVIAMPAGGYRVDSFAATGWVSDDVTCVPDELPTQ</sequence>
<accession>A0ABP7KER6</accession>
<feature type="chain" id="PRO_5046886542" description="Lipoprotein" evidence="1">
    <location>
        <begin position="25"/>
        <end position="169"/>
    </location>
</feature>
<name>A0ABP7KER6_9MICO</name>
<dbReference type="PROSITE" id="PS51257">
    <property type="entry name" value="PROKAR_LIPOPROTEIN"/>
    <property type="match status" value="1"/>
</dbReference>
<evidence type="ECO:0000313" key="2">
    <source>
        <dbReference type="EMBL" id="GAA3873542.1"/>
    </source>
</evidence>
<dbReference type="Proteomes" id="UP001501803">
    <property type="component" value="Unassembled WGS sequence"/>
</dbReference>
<dbReference type="EMBL" id="BAABCN010000002">
    <property type="protein sequence ID" value="GAA3873542.1"/>
    <property type="molecule type" value="Genomic_DNA"/>
</dbReference>
<gene>
    <name evidence="2" type="ORF">GCM10022381_15620</name>
</gene>